<dbReference type="RefSeq" id="XP_065662807.1">
    <property type="nucleotide sequence ID" value="XM_065806735.1"/>
</dbReference>
<organism evidence="1 2">
    <name type="scientific">Hydra vulgaris</name>
    <name type="common">Hydra</name>
    <name type="synonym">Hydra attenuata</name>
    <dbReference type="NCBI Taxonomy" id="6087"/>
    <lineage>
        <taxon>Eukaryota</taxon>
        <taxon>Metazoa</taxon>
        <taxon>Cnidaria</taxon>
        <taxon>Hydrozoa</taxon>
        <taxon>Hydroidolina</taxon>
        <taxon>Anthoathecata</taxon>
        <taxon>Aplanulata</taxon>
        <taxon>Hydridae</taxon>
        <taxon>Hydra</taxon>
    </lineage>
</organism>
<protein>
    <submittedName>
        <fullName evidence="2">Zinc finger MYM-type protein 5-like</fullName>
    </submittedName>
</protein>
<name>A0ABM4CLY5_HYDVU</name>
<dbReference type="GeneID" id="136085430"/>
<dbReference type="Proteomes" id="UP001652625">
    <property type="component" value="Chromosome 09"/>
</dbReference>
<sequence>MQQHNLELESSDSDCEEPTVSSTNEVFLKPAYTKFNECFWLVFKLKTINECDSNFSITKSSKRFERSHSNVQMINMEIFGSKLKLSLRKHYRVGFLQFDQTTQRSIMSQSLRTEIIARGSDLFQNGAFVANSGGRSMNSMWFKRRLANGDEVDCSWFFYSPINEAVYYFCCLLFPNFISNSQSSFESPGGFTDWRNLLYGKKLNVE</sequence>
<keyword evidence="1" id="KW-1185">Reference proteome</keyword>
<proteinExistence type="predicted"/>
<accession>A0ABM4CLY5</accession>
<gene>
    <name evidence="2" type="primary">LOC136085430</name>
</gene>
<evidence type="ECO:0000313" key="1">
    <source>
        <dbReference type="Proteomes" id="UP001652625"/>
    </source>
</evidence>
<evidence type="ECO:0000313" key="2">
    <source>
        <dbReference type="RefSeq" id="XP_065662807.1"/>
    </source>
</evidence>
<reference evidence="2" key="1">
    <citation type="submission" date="2025-08" db="UniProtKB">
        <authorList>
            <consortium name="RefSeq"/>
        </authorList>
    </citation>
    <scope>IDENTIFICATION</scope>
</reference>